<keyword evidence="2" id="KW-1185">Reference proteome</keyword>
<name>A0A8H5D0K9_9AGAR</name>
<reference evidence="1 2" key="1">
    <citation type="journal article" date="2020" name="ISME J.">
        <title>Uncovering the hidden diversity of litter-decomposition mechanisms in mushroom-forming fungi.</title>
        <authorList>
            <person name="Floudas D."/>
            <person name="Bentzer J."/>
            <person name="Ahren D."/>
            <person name="Johansson T."/>
            <person name="Persson P."/>
            <person name="Tunlid A."/>
        </authorList>
    </citation>
    <scope>NUCLEOTIDE SEQUENCE [LARGE SCALE GENOMIC DNA]</scope>
    <source>
        <strain evidence="1 2">CBS 146.42</strain>
    </source>
</reference>
<sequence>MCAMSPNLLSAGVLASIIPDALILIRLDALYVTKPKIQIILQKVNKRGDKALVILAIIDDTFKPRMYLAKTLPKGCNMSMFNRKSRTQDLLTQFKHKSHSRVHYQLTRKPQRLAIVYYFILTLAQFLKSVKEVRTDTEDTFTRAVISTRNSLPTYFILFRQGALYFLGLKQLSAQCYTVIYGVVLILDLVHPSKHLWIPAVV</sequence>
<organism evidence="1 2">
    <name type="scientific">Leucocoprinus leucothites</name>
    <dbReference type="NCBI Taxonomy" id="201217"/>
    <lineage>
        <taxon>Eukaryota</taxon>
        <taxon>Fungi</taxon>
        <taxon>Dikarya</taxon>
        <taxon>Basidiomycota</taxon>
        <taxon>Agaricomycotina</taxon>
        <taxon>Agaricomycetes</taxon>
        <taxon>Agaricomycetidae</taxon>
        <taxon>Agaricales</taxon>
        <taxon>Agaricineae</taxon>
        <taxon>Agaricaceae</taxon>
        <taxon>Leucocoprinus</taxon>
    </lineage>
</organism>
<dbReference type="AlphaFoldDB" id="A0A8H5D0K9"/>
<dbReference type="EMBL" id="JAACJO010000015">
    <property type="protein sequence ID" value="KAF5349972.1"/>
    <property type="molecule type" value="Genomic_DNA"/>
</dbReference>
<evidence type="ECO:0000313" key="2">
    <source>
        <dbReference type="Proteomes" id="UP000559027"/>
    </source>
</evidence>
<protein>
    <submittedName>
        <fullName evidence="1">Uncharacterized protein</fullName>
    </submittedName>
</protein>
<comment type="caution">
    <text evidence="1">The sequence shown here is derived from an EMBL/GenBank/DDBJ whole genome shotgun (WGS) entry which is preliminary data.</text>
</comment>
<gene>
    <name evidence="1" type="ORF">D9756_009130</name>
</gene>
<dbReference type="Proteomes" id="UP000559027">
    <property type="component" value="Unassembled WGS sequence"/>
</dbReference>
<proteinExistence type="predicted"/>
<evidence type="ECO:0000313" key="1">
    <source>
        <dbReference type="EMBL" id="KAF5349972.1"/>
    </source>
</evidence>
<accession>A0A8H5D0K9</accession>